<evidence type="ECO:0000259" key="1">
    <source>
        <dbReference type="Pfam" id="PF17805"/>
    </source>
</evidence>
<sequence length="120" mass="14157">AGVMRRFATILNHRKAGFTANAMSVWDVPEERAEELGRQIAEFRAVSHCYLRPRYPNWPYNLFAMVHATSQEACDDIIREIAEETGLTKYGKLYSTREFKKKRLVYFDPAFEEWERKYGN</sequence>
<feature type="domain" description="Siroheme decarboxylase AsnC-like ligand binding" evidence="1">
    <location>
        <begin position="15"/>
        <end position="100"/>
    </location>
</feature>
<accession>A0A7V2SKG4</accession>
<organism evidence="2">
    <name type="scientific">Nitratifractor salsuginis</name>
    <dbReference type="NCBI Taxonomy" id="269261"/>
    <lineage>
        <taxon>Bacteria</taxon>
        <taxon>Pseudomonadati</taxon>
        <taxon>Campylobacterota</taxon>
        <taxon>Epsilonproteobacteria</taxon>
        <taxon>Campylobacterales</taxon>
        <taxon>Sulfurovaceae</taxon>
        <taxon>Nitratifractor</taxon>
    </lineage>
</organism>
<protein>
    <submittedName>
        <fullName evidence="2">Lrp/AsnC family transcriptional regulator</fullName>
    </submittedName>
</protein>
<dbReference type="InterPro" id="IPR040523">
    <property type="entry name" value="AsnC_trans_reg2"/>
</dbReference>
<dbReference type="PANTHER" id="PTHR43413">
    <property type="entry name" value="TRANSCRIPTIONAL REGULATOR, ASNC FAMILY"/>
    <property type="match status" value="1"/>
</dbReference>
<dbReference type="Proteomes" id="UP000885722">
    <property type="component" value="Unassembled WGS sequence"/>
</dbReference>
<dbReference type="AlphaFoldDB" id="A0A7V2SKG4"/>
<dbReference type="EMBL" id="DRNO01000006">
    <property type="protein sequence ID" value="HFC03245.1"/>
    <property type="molecule type" value="Genomic_DNA"/>
</dbReference>
<feature type="non-terminal residue" evidence="2">
    <location>
        <position position="1"/>
    </location>
</feature>
<dbReference type="Pfam" id="PF17805">
    <property type="entry name" value="AsnC_trans_reg2"/>
    <property type="match status" value="1"/>
</dbReference>
<name>A0A7V2SKG4_9BACT</name>
<dbReference type="InterPro" id="IPR050684">
    <property type="entry name" value="HTH-Siroheme_Decarb"/>
</dbReference>
<proteinExistence type="predicted"/>
<reference evidence="2" key="1">
    <citation type="journal article" date="2020" name="mSystems">
        <title>Genome- and Community-Level Interaction Insights into Carbon Utilization and Element Cycling Functions of Hydrothermarchaeota in Hydrothermal Sediment.</title>
        <authorList>
            <person name="Zhou Z."/>
            <person name="Liu Y."/>
            <person name="Xu W."/>
            <person name="Pan J."/>
            <person name="Luo Z.H."/>
            <person name="Li M."/>
        </authorList>
    </citation>
    <scope>NUCLEOTIDE SEQUENCE [LARGE SCALE GENOMIC DNA]</scope>
    <source>
        <strain evidence="2">HyVt-513</strain>
    </source>
</reference>
<dbReference type="PANTHER" id="PTHR43413:SF1">
    <property type="entry name" value="SIROHEME DECARBOXYLASE NIRL SUBUNIT"/>
    <property type="match status" value="1"/>
</dbReference>
<comment type="caution">
    <text evidence="2">The sequence shown here is derived from an EMBL/GenBank/DDBJ whole genome shotgun (WGS) entry which is preliminary data.</text>
</comment>
<dbReference type="Gene3D" id="3.30.70.3460">
    <property type="match status" value="1"/>
</dbReference>
<gene>
    <name evidence="2" type="ORF">ENJ74_00085</name>
</gene>
<evidence type="ECO:0000313" key="2">
    <source>
        <dbReference type="EMBL" id="HFC03245.1"/>
    </source>
</evidence>